<evidence type="ECO:0000256" key="1">
    <source>
        <dbReference type="SAM" id="MobiDB-lite"/>
    </source>
</evidence>
<dbReference type="AlphaFoldDB" id="A0A559KD01"/>
<dbReference type="EMBL" id="VNJI01000011">
    <property type="protein sequence ID" value="TVY09995.1"/>
    <property type="molecule type" value="Genomic_DNA"/>
</dbReference>
<evidence type="ECO:0000313" key="4">
    <source>
        <dbReference type="Proteomes" id="UP000317036"/>
    </source>
</evidence>
<feature type="transmembrane region" description="Helical" evidence="2">
    <location>
        <begin position="16"/>
        <end position="35"/>
    </location>
</feature>
<keyword evidence="2" id="KW-0812">Transmembrane</keyword>
<keyword evidence="2" id="KW-0472">Membrane</keyword>
<feature type="compositionally biased region" description="Low complexity" evidence="1">
    <location>
        <begin position="109"/>
        <end position="126"/>
    </location>
</feature>
<feature type="region of interest" description="Disordered" evidence="1">
    <location>
        <begin position="107"/>
        <end position="126"/>
    </location>
</feature>
<gene>
    <name evidence="3" type="ORF">FPZ49_11530</name>
</gene>
<keyword evidence="2" id="KW-1133">Transmembrane helix</keyword>
<proteinExistence type="predicted"/>
<dbReference type="RefSeq" id="WP_144846653.1">
    <property type="nucleotide sequence ID" value="NZ_VNJI01000011.1"/>
</dbReference>
<keyword evidence="4" id="KW-1185">Reference proteome</keyword>
<name>A0A559KD01_9BACL</name>
<reference evidence="3 4" key="1">
    <citation type="submission" date="2019-07" db="EMBL/GenBank/DDBJ databases">
        <authorList>
            <person name="Kim J."/>
        </authorList>
    </citation>
    <scope>NUCLEOTIDE SEQUENCE [LARGE SCALE GENOMIC DNA]</scope>
    <source>
        <strain evidence="3 4">JC52</strain>
    </source>
</reference>
<protein>
    <submittedName>
        <fullName evidence="3">Uncharacterized protein</fullName>
    </submittedName>
</protein>
<sequence>MNSWFKNLVSLDELKVSLLAISLIGILILDGFMAIKYHDVPPQLTSITITIISAVAGFNAISVVAGNITANKTNVPVQNSNMYNSNMYGYGMNQPTITNQTPIINPNPTQVQQTTTQTTVTTMPKM</sequence>
<dbReference type="Proteomes" id="UP000317036">
    <property type="component" value="Unassembled WGS sequence"/>
</dbReference>
<comment type="caution">
    <text evidence="3">The sequence shown here is derived from an EMBL/GenBank/DDBJ whole genome shotgun (WGS) entry which is preliminary data.</text>
</comment>
<evidence type="ECO:0000313" key="3">
    <source>
        <dbReference type="EMBL" id="TVY09995.1"/>
    </source>
</evidence>
<evidence type="ECO:0000256" key="2">
    <source>
        <dbReference type="SAM" id="Phobius"/>
    </source>
</evidence>
<organism evidence="3 4">
    <name type="scientific">Paenibacillus cremeus</name>
    <dbReference type="NCBI Taxonomy" id="2163881"/>
    <lineage>
        <taxon>Bacteria</taxon>
        <taxon>Bacillati</taxon>
        <taxon>Bacillota</taxon>
        <taxon>Bacilli</taxon>
        <taxon>Bacillales</taxon>
        <taxon>Paenibacillaceae</taxon>
        <taxon>Paenibacillus</taxon>
    </lineage>
</organism>
<feature type="transmembrane region" description="Helical" evidence="2">
    <location>
        <begin position="47"/>
        <end position="68"/>
    </location>
</feature>
<accession>A0A559KD01</accession>